<feature type="region of interest" description="Disordered" evidence="14">
    <location>
        <begin position="198"/>
        <end position="230"/>
    </location>
</feature>
<organism evidence="16 17">
    <name type="scientific">Dimargaris cristalligena</name>
    <dbReference type="NCBI Taxonomy" id="215637"/>
    <lineage>
        <taxon>Eukaryota</taxon>
        <taxon>Fungi</taxon>
        <taxon>Fungi incertae sedis</taxon>
        <taxon>Zoopagomycota</taxon>
        <taxon>Kickxellomycotina</taxon>
        <taxon>Dimargaritomycetes</taxon>
        <taxon>Dimargaritales</taxon>
        <taxon>Dimargaritaceae</taxon>
        <taxon>Dimargaris</taxon>
    </lineage>
</organism>
<evidence type="ECO:0000256" key="4">
    <source>
        <dbReference type="ARBA" id="ARBA00022670"/>
    </source>
</evidence>
<keyword evidence="8 12" id="KW-0862">Zinc</keyword>
<dbReference type="PANTHER" id="PTHR33478:SF1">
    <property type="entry name" value="EXTRACELLULAR METALLOPROTEINASE MEP"/>
    <property type="match status" value="1"/>
</dbReference>
<evidence type="ECO:0000256" key="7">
    <source>
        <dbReference type="ARBA" id="ARBA00022801"/>
    </source>
</evidence>
<dbReference type="Pfam" id="PF07504">
    <property type="entry name" value="FTP"/>
    <property type="match status" value="1"/>
</dbReference>
<evidence type="ECO:0000259" key="15">
    <source>
        <dbReference type="Pfam" id="PF07504"/>
    </source>
</evidence>
<keyword evidence="10 13" id="KW-0865">Zymogen</keyword>
<feature type="compositionally biased region" description="Polar residues" evidence="14">
    <location>
        <begin position="408"/>
        <end position="422"/>
    </location>
</feature>
<feature type="active site" evidence="11">
    <location>
        <position position="638"/>
    </location>
</feature>
<dbReference type="GO" id="GO:0006508">
    <property type="term" value="P:proteolysis"/>
    <property type="evidence" value="ECO:0007669"/>
    <property type="project" value="UniProtKB-KW"/>
</dbReference>
<dbReference type="SUPFAM" id="SSF55486">
    <property type="entry name" value="Metalloproteases ('zincins'), catalytic domain"/>
    <property type="match status" value="1"/>
</dbReference>
<protein>
    <recommendedName>
        <fullName evidence="13">Extracellular metalloproteinase</fullName>
        <ecNumber evidence="13">3.4.24.-</ecNumber>
    </recommendedName>
    <alternativeName>
        <fullName evidence="13">Fungalysin</fullName>
    </alternativeName>
</protein>
<evidence type="ECO:0000256" key="11">
    <source>
        <dbReference type="PIRSR" id="PIRSR601842-1"/>
    </source>
</evidence>
<dbReference type="OrthoDB" id="5557211at2759"/>
<dbReference type="InterPro" id="IPR050371">
    <property type="entry name" value="Fungal_virulence_M36"/>
</dbReference>
<evidence type="ECO:0000256" key="3">
    <source>
        <dbReference type="ARBA" id="ARBA00022525"/>
    </source>
</evidence>
<feature type="region of interest" description="Disordered" evidence="14">
    <location>
        <begin position="60"/>
        <end position="105"/>
    </location>
</feature>
<feature type="signal peptide" evidence="13">
    <location>
        <begin position="1"/>
        <end position="20"/>
    </location>
</feature>
<reference evidence="17" key="1">
    <citation type="journal article" date="2018" name="Nat. Microbiol.">
        <title>Leveraging single-cell genomics to expand the fungal tree of life.</title>
        <authorList>
            <person name="Ahrendt S.R."/>
            <person name="Quandt C.A."/>
            <person name="Ciobanu D."/>
            <person name="Clum A."/>
            <person name="Salamov A."/>
            <person name="Andreopoulos B."/>
            <person name="Cheng J.F."/>
            <person name="Woyke T."/>
            <person name="Pelin A."/>
            <person name="Henrissat B."/>
            <person name="Reynolds N.K."/>
            <person name="Benny G.L."/>
            <person name="Smith M.E."/>
            <person name="James T.Y."/>
            <person name="Grigoriev I.V."/>
        </authorList>
    </citation>
    <scope>NUCLEOTIDE SEQUENCE [LARGE SCALE GENOMIC DNA]</scope>
    <source>
        <strain evidence="17">RSA 468</strain>
    </source>
</reference>
<sequence length="962" mass="107841">MVWLLSLLILSQIILLYCLAVSAGVAGRNDVPMNWIHHAPGGSATASVLRKGLDFVHELTSHRDSHHVHPHSDTKNRSTSENSRPNGYPAAGQAFPSPPPPAPAPLTEKIFARSLEKVREQLRCFSCRLEITDTFTDPQTSQVFVHVQQVYKGLPMVNGEAIVLFDSQGQFVHINPYLADGMRLRKFEQRVHPVHHPVAVGDTAGNSGSEADPLDYAGSYHENSDPSNDGRWVVEDVESGRLTNEHLEAKAWDEFNCKKALVGMLHSSNYLLSILDVHGWTFERQDYLRPEPIFHRPYPNLPYGPSFTRFRYIVRGHSGLPGGEARLYPIYFKRDHLINPAWVVELWAPTGIIRGQVLTFNYYNYKIIDISNAIREEEYWVSEGEEDIKAKIASESPAALFSPSLASMPQTQGPPTSDNSPYPTEGKGDARSSDTGLVKADPTPASDAGDDPSPLTLDIAPRHQIRFDTEHLYQYWPRRAEFQAAKKTENPYVSARYLSDEGLAHAEYEAPCSPVQPPVLSTEPPMCPSMSLVEATHDTYVMTTFLHDWFYHVVGVTEANGSFGPRPSHPAPASSPSGGDPVQLVVIKGSRTKGLRLGEMYTAKDGESPIMTLEAQIQEQEPGHRYAYMVDPGVVAHEYTHGISYRLVGGPQTDDCLAHHDGRAVFEAWSDFIPIILSLNEQQLRTPQLTVTLNWWGHPLHRGYYRSYVLSQPGYESNIAVPIHDRIGDTSRWWTQMMLDLYTVFVREFGYDANWFAYGGDGPQDSNTSPPLTPPPSTTGGDAKERSANRRFSRSSPPGNIALIRIWRLSLQLLPCQPNLDQIRNAFRTADQLLYQGLHLRFIDQILFFRVPSLAGGKARQRQLFGVRSFLERNRHTAPLYHRMASATRQVKNKVINALWFLARKLVNGRTSEEDVLEDIIKSGQTPQLADIVEADNEEDRDDDEASEKLIGSYIAPDSKNE</sequence>
<accession>A0A4P9ZVQ7</accession>
<dbReference type="EC" id="3.4.24.-" evidence="13"/>
<dbReference type="Pfam" id="PF02128">
    <property type="entry name" value="Peptidase_M36"/>
    <property type="match status" value="1"/>
</dbReference>
<keyword evidence="6 13" id="KW-0732">Signal</keyword>
<comment type="subcellular location">
    <subcellularLocation>
        <location evidence="1 13">Secreted</location>
    </subcellularLocation>
</comment>
<dbReference type="AlphaFoldDB" id="A0A4P9ZVQ7"/>
<evidence type="ECO:0000313" key="17">
    <source>
        <dbReference type="Proteomes" id="UP000268162"/>
    </source>
</evidence>
<dbReference type="InterPro" id="IPR001842">
    <property type="entry name" value="Peptidase_M36"/>
</dbReference>
<feature type="binding site" evidence="12">
    <location>
        <position position="637"/>
    </location>
    <ligand>
        <name>Zn(2+)</name>
        <dbReference type="ChEBI" id="CHEBI:29105"/>
        <note>catalytic</note>
    </ligand>
</feature>
<evidence type="ECO:0000256" key="5">
    <source>
        <dbReference type="ARBA" id="ARBA00022723"/>
    </source>
</evidence>
<dbReference type="Gene3D" id="1.10.390.10">
    <property type="entry name" value="Neutral Protease Domain 2"/>
    <property type="match status" value="1"/>
</dbReference>
<keyword evidence="9 13" id="KW-0482">Metalloprotease</keyword>
<comment type="similarity">
    <text evidence="2 13">Belongs to the peptidase M36 family.</text>
</comment>
<dbReference type="Gene3D" id="3.10.170.10">
    <property type="match status" value="1"/>
</dbReference>
<evidence type="ECO:0000256" key="12">
    <source>
        <dbReference type="PIRSR" id="PIRSR601842-2"/>
    </source>
</evidence>
<name>A0A4P9ZVQ7_9FUNG</name>
<keyword evidence="4 13" id="KW-0645">Protease</keyword>
<keyword evidence="5 12" id="KW-0479">Metal-binding</keyword>
<evidence type="ECO:0000256" key="14">
    <source>
        <dbReference type="SAM" id="MobiDB-lite"/>
    </source>
</evidence>
<comment type="cofactor">
    <cofactor evidence="12">
        <name>Zn(2+)</name>
        <dbReference type="ChEBI" id="CHEBI:29105"/>
    </cofactor>
    <text evidence="12">Binds 1 zinc ion per subunit.</text>
</comment>
<dbReference type="GO" id="GO:0004222">
    <property type="term" value="F:metalloendopeptidase activity"/>
    <property type="evidence" value="ECO:0007669"/>
    <property type="project" value="InterPro"/>
</dbReference>
<feature type="region of interest" description="Disordered" evidence="14">
    <location>
        <begin position="934"/>
        <end position="962"/>
    </location>
</feature>
<feature type="binding site" evidence="12">
    <location>
        <position position="641"/>
    </location>
    <ligand>
        <name>Zn(2+)</name>
        <dbReference type="ChEBI" id="CHEBI:29105"/>
        <note>catalytic</note>
    </ligand>
</feature>
<feature type="domain" description="FTP" evidence="15">
    <location>
        <begin position="129"/>
        <end position="175"/>
    </location>
</feature>
<evidence type="ECO:0000256" key="6">
    <source>
        <dbReference type="ARBA" id="ARBA00022729"/>
    </source>
</evidence>
<dbReference type="InterPro" id="IPR027268">
    <property type="entry name" value="Peptidase_M4/M1_CTD_sf"/>
</dbReference>
<feature type="compositionally biased region" description="Acidic residues" evidence="14">
    <location>
        <begin position="934"/>
        <end position="946"/>
    </location>
</feature>
<dbReference type="InterPro" id="IPR011096">
    <property type="entry name" value="FTP_domain"/>
</dbReference>
<evidence type="ECO:0000256" key="1">
    <source>
        <dbReference type="ARBA" id="ARBA00004613"/>
    </source>
</evidence>
<dbReference type="Proteomes" id="UP000268162">
    <property type="component" value="Unassembled WGS sequence"/>
</dbReference>
<dbReference type="GO" id="GO:0008270">
    <property type="term" value="F:zinc ion binding"/>
    <property type="evidence" value="ECO:0007669"/>
    <property type="project" value="InterPro"/>
</dbReference>
<evidence type="ECO:0000256" key="2">
    <source>
        <dbReference type="ARBA" id="ARBA00006006"/>
    </source>
</evidence>
<dbReference type="EMBL" id="ML002571">
    <property type="protein sequence ID" value="RKP36932.1"/>
    <property type="molecule type" value="Genomic_DNA"/>
</dbReference>
<evidence type="ECO:0000313" key="16">
    <source>
        <dbReference type="EMBL" id="RKP36932.1"/>
    </source>
</evidence>
<proteinExistence type="inferred from homology"/>
<feature type="binding site" evidence="12">
    <location>
        <position position="667"/>
    </location>
    <ligand>
        <name>Zn(2+)</name>
        <dbReference type="ChEBI" id="CHEBI:29105"/>
        <note>catalytic</note>
    </ligand>
</feature>
<feature type="region of interest" description="Disordered" evidence="14">
    <location>
        <begin position="404"/>
        <end position="461"/>
    </location>
</feature>
<evidence type="ECO:0000256" key="10">
    <source>
        <dbReference type="ARBA" id="ARBA00023145"/>
    </source>
</evidence>
<dbReference type="PANTHER" id="PTHR33478">
    <property type="entry name" value="EXTRACELLULAR METALLOPROTEINASE MEP"/>
    <property type="match status" value="1"/>
</dbReference>
<evidence type="ECO:0000256" key="9">
    <source>
        <dbReference type="ARBA" id="ARBA00023049"/>
    </source>
</evidence>
<keyword evidence="7 13" id="KW-0378">Hydrolase</keyword>
<evidence type="ECO:0000256" key="8">
    <source>
        <dbReference type="ARBA" id="ARBA00022833"/>
    </source>
</evidence>
<keyword evidence="3 13" id="KW-0964">Secreted</keyword>
<evidence type="ECO:0000256" key="13">
    <source>
        <dbReference type="RuleBase" id="RU364017"/>
    </source>
</evidence>
<feature type="region of interest" description="Disordered" evidence="14">
    <location>
        <begin position="763"/>
        <end position="796"/>
    </location>
</feature>
<dbReference type="GO" id="GO:0005615">
    <property type="term" value="C:extracellular space"/>
    <property type="evidence" value="ECO:0007669"/>
    <property type="project" value="InterPro"/>
</dbReference>
<gene>
    <name evidence="16" type="ORF">BJ085DRAFT_30096</name>
</gene>
<keyword evidence="17" id="KW-1185">Reference proteome</keyword>
<feature type="chain" id="PRO_5021021762" description="Extracellular metalloproteinase" evidence="13">
    <location>
        <begin position="21"/>
        <end position="962"/>
    </location>
</feature>